<evidence type="ECO:0000313" key="2">
    <source>
        <dbReference type="EMBL" id="NER64636.1"/>
    </source>
</evidence>
<sequence length="84" mass="8934">MDSHVCRRLRVACLCGLLGAVAQATAELRAPGQVQADAAAPARLLSASDNYAARFFAVGQLRADSSCTATLVAAAVRRRRVRRH</sequence>
<keyword evidence="3" id="KW-1185">Reference proteome</keyword>
<dbReference type="EMBL" id="JAAHBU010000163">
    <property type="protein sequence ID" value="NER64636.1"/>
    <property type="molecule type" value="Genomic_DNA"/>
</dbReference>
<feature type="chain" id="PRO_5025676089" evidence="1">
    <location>
        <begin position="27"/>
        <end position="84"/>
    </location>
</feature>
<dbReference type="Proteomes" id="UP000482634">
    <property type="component" value="Unassembled WGS sequence"/>
</dbReference>
<reference evidence="2 3" key="1">
    <citation type="submission" date="2020-02" db="EMBL/GenBank/DDBJ databases">
        <title>Broccoli isolated Pseudomonas sp.</title>
        <authorList>
            <person name="Fujikawa T."/>
            <person name="Sawada H."/>
        </authorList>
    </citation>
    <scope>NUCLEOTIDE SEQUENCE [LARGE SCALE GENOMIC DNA]</scope>
    <source>
        <strain evidence="2 3">MAFF212427</strain>
    </source>
</reference>
<evidence type="ECO:0000313" key="3">
    <source>
        <dbReference type="Proteomes" id="UP000482634"/>
    </source>
</evidence>
<accession>A0A6B3NRU8</accession>
<gene>
    <name evidence="2" type="ORF">G3436_13055</name>
</gene>
<proteinExistence type="predicted"/>
<dbReference type="RefSeq" id="WP_163945543.1">
    <property type="nucleotide sequence ID" value="NZ_JAAHBU010000163.1"/>
</dbReference>
<organism evidence="2 3">
    <name type="scientific">Pseudomonas brassicae</name>
    <dbReference type="NCBI Taxonomy" id="2708063"/>
    <lineage>
        <taxon>Bacteria</taxon>
        <taxon>Pseudomonadati</taxon>
        <taxon>Pseudomonadota</taxon>
        <taxon>Gammaproteobacteria</taxon>
        <taxon>Pseudomonadales</taxon>
        <taxon>Pseudomonadaceae</taxon>
        <taxon>Pseudomonas</taxon>
    </lineage>
</organism>
<name>A0A6B3NRU8_9PSED</name>
<evidence type="ECO:0000256" key="1">
    <source>
        <dbReference type="SAM" id="SignalP"/>
    </source>
</evidence>
<protein>
    <submittedName>
        <fullName evidence="2">Uncharacterized protein</fullName>
    </submittedName>
</protein>
<comment type="caution">
    <text evidence="2">The sequence shown here is derived from an EMBL/GenBank/DDBJ whole genome shotgun (WGS) entry which is preliminary data.</text>
</comment>
<dbReference type="AlphaFoldDB" id="A0A6B3NRU8"/>
<keyword evidence="1" id="KW-0732">Signal</keyword>
<feature type="signal peptide" evidence="1">
    <location>
        <begin position="1"/>
        <end position="26"/>
    </location>
</feature>